<evidence type="ECO:0000256" key="2">
    <source>
        <dbReference type="ARBA" id="ARBA00023125"/>
    </source>
</evidence>
<keyword evidence="7" id="KW-1185">Reference proteome</keyword>
<feature type="DNA-binding region" description="H-T-H motif" evidence="4">
    <location>
        <begin position="30"/>
        <end position="49"/>
    </location>
</feature>
<protein>
    <submittedName>
        <fullName evidence="6">TetR family transcriptional regulator</fullName>
    </submittedName>
</protein>
<keyword evidence="1" id="KW-0805">Transcription regulation</keyword>
<dbReference type="AlphaFoldDB" id="A0A318KIW2"/>
<dbReference type="PANTHER" id="PTHR47506">
    <property type="entry name" value="TRANSCRIPTIONAL REGULATORY PROTEIN"/>
    <property type="match status" value="1"/>
</dbReference>
<name>A0A318KIW2_9NOCA</name>
<sequence>MRRRTAADTREHVLRVARDLFYRDGVRATGVDRVAAEAEVAPTTLYRLFASKDDLVAAYIEREAHLYREWFTAAVESTPDPRARILAVFDALTEQVSAPECRGCPFLMTLGEFPDNHLPAHQRAVATKTWVHAQFTTLTTALTPDASHLADELFLIMEGVYATTQSQSPENLARQARTLVDRLLPTPP</sequence>
<proteinExistence type="predicted"/>
<dbReference type="RefSeq" id="WP_040729342.1">
    <property type="nucleotide sequence ID" value="NZ_QJKF01000009.1"/>
</dbReference>
<keyword evidence="2 4" id="KW-0238">DNA-binding</keyword>
<dbReference type="Gene3D" id="1.10.357.10">
    <property type="entry name" value="Tetracycline Repressor, domain 2"/>
    <property type="match status" value="1"/>
</dbReference>
<dbReference type="PRINTS" id="PR00455">
    <property type="entry name" value="HTHTETR"/>
</dbReference>
<dbReference type="Pfam" id="PF00440">
    <property type="entry name" value="TetR_N"/>
    <property type="match status" value="1"/>
</dbReference>
<evidence type="ECO:0000313" key="7">
    <source>
        <dbReference type="Proteomes" id="UP000247569"/>
    </source>
</evidence>
<evidence type="ECO:0000259" key="5">
    <source>
        <dbReference type="PROSITE" id="PS50977"/>
    </source>
</evidence>
<evidence type="ECO:0000256" key="4">
    <source>
        <dbReference type="PROSITE-ProRule" id="PRU00335"/>
    </source>
</evidence>
<evidence type="ECO:0000256" key="3">
    <source>
        <dbReference type="ARBA" id="ARBA00023163"/>
    </source>
</evidence>
<gene>
    <name evidence="6" type="ORF">DFR70_10998</name>
</gene>
<accession>A0A318KIW2</accession>
<dbReference type="GO" id="GO:0003677">
    <property type="term" value="F:DNA binding"/>
    <property type="evidence" value="ECO:0007669"/>
    <property type="project" value="UniProtKB-UniRule"/>
</dbReference>
<dbReference type="InterPro" id="IPR001647">
    <property type="entry name" value="HTH_TetR"/>
</dbReference>
<dbReference type="SUPFAM" id="SSF46689">
    <property type="entry name" value="Homeodomain-like"/>
    <property type="match status" value="1"/>
</dbReference>
<keyword evidence="3" id="KW-0804">Transcription</keyword>
<comment type="caution">
    <text evidence="6">The sequence shown here is derived from an EMBL/GenBank/DDBJ whole genome shotgun (WGS) entry which is preliminary data.</text>
</comment>
<reference evidence="6 7" key="1">
    <citation type="submission" date="2018-05" db="EMBL/GenBank/DDBJ databases">
        <title>Genomic Encyclopedia of Type Strains, Phase IV (KMG-IV): sequencing the most valuable type-strain genomes for metagenomic binning, comparative biology and taxonomic classification.</title>
        <authorList>
            <person name="Goeker M."/>
        </authorList>
    </citation>
    <scope>NUCLEOTIDE SEQUENCE [LARGE SCALE GENOMIC DNA]</scope>
    <source>
        <strain evidence="6 7">DSM 44704</strain>
    </source>
</reference>
<dbReference type="InterPro" id="IPR036271">
    <property type="entry name" value="Tet_transcr_reg_TetR-rel_C_sf"/>
</dbReference>
<evidence type="ECO:0000313" key="6">
    <source>
        <dbReference type="EMBL" id="PXX60907.1"/>
    </source>
</evidence>
<dbReference type="Proteomes" id="UP000247569">
    <property type="component" value="Unassembled WGS sequence"/>
</dbReference>
<feature type="domain" description="HTH tetR-type" evidence="5">
    <location>
        <begin position="7"/>
        <end position="67"/>
    </location>
</feature>
<dbReference type="InterPro" id="IPR009057">
    <property type="entry name" value="Homeodomain-like_sf"/>
</dbReference>
<dbReference type="OrthoDB" id="4214267at2"/>
<organism evidence="6 7">
    <name type="scientific">Nocardia tenerifensis</name>
    <dbReference type="NCBI Taxonomy" id="228006"/>
    <lineage>
        <taxon>Bacteria</taxon>
        <taxon>Bacillati</taxon>
        <taxon>Actinomycetota</taxon>
        <taxon>Actinomycetes</taxon>
        <taxon>Mycobacteriales</taxon>
        <taxon>Nocardiaceae</taxon>
        <taxon>Nocardia</taxon>
    </lineage>
</organism>
<dbReference type="EMBL" id="QJKF01000009">
    <property type="protein sequence ID" value="PXX60907.1"/>
    <property type="molecule type" value="Genomic_DNA"/>
</dbReference>
<dbReference type="PANTHER" id="PTHR47506:SF1">
    <property type="entry name" value="HTH-TYPE TRANSCRIPTIONAL REGULATOR YJDC"/>
    <property type="match status" value="1"/>
</dbReference>
<dbReference type="SUPFAM" id="SSF48498">
    <property type="entry name" value="Tetracyclin repressor-like, C-terminal domain"/>
    <property type="match status" value="1"/>
</dbReference>
<dbReference type="PROSITE" id="PS50977">
    <property type="entry name" value="HTH_TETR_2"/>
    <property type="match status" value="1"/>
</dbReference>
<evidence type="ECO:0000256" key="1">
    <source>
        <dbReference type="ARBA" id="ARBA00023015"/>
    </source>
</evidence>